<reference evidence="2 3" key="1">
    <citation type="journal article" date="2022" name="Environ. Microbiol. Rep.">
        <title>Eco-phylogenetic analyses reveal divergent evolution of vitamin B12 metabolism in the marine bacterial family 'Psychromonadaceae'.</title>
        <authorList>
            <person name="Jin X."/>
            <person name="Yang Y."/>
            <person name="Cao H."/>
            <person name="Gao B."/>
            <person name="Zhao Z."/>
        </authorList>
    </citation>
    <scope>NUCLEOTIDE SEQUENCE [LARGE SCALE GENOMIC DNA]</scope>
    <source>
        <strain evidence="2 3">MKS20</strain>
    </source>
</reference>
<dbReference type="PROSITE" id="PS51257">
    <property type="entry name" value="PROKAR_LIPOPROTEIN"/>
    <property type="match status" value="1"/>
</dbReference>
<name>A0ABS8W4U1_9GAMM</name>
<accession>A0ABS8W4U1</accession>
<feature type="signal peptide" evidence="1">
    <location>
        <begin position="1"/>
        <end position="25"/>
    </location>
</feature>
<evidence type="ECO:0000313" key="2">
    <source>
        <dbReference type="EMBL" id="MCE2593310.1"/>
    </source>
</evidence>
<dbReference type="RefSeq" id="WP_233050929.1">
    <property type="nucleotide sequence ID" value="NZ_JAIMJA010000001.1"/>
</dbReference>
<dbReference type="InterPro" id="IPR010824">
    <property type="entry name" value="DUF1425"/>
</dbReference>
<dbReference type="Gene3D" id="2.60.40.3230">
    <property type="match status" value="1"/>
</dbReference>
<protein>
    <submittedName>
        <fullName evidence="2">YcfL family protein</fullName>
    </submittedName>
</protein>
<dbReference type="Proteomes" id="UP001201273">
    <property type="component" value="Unassembled WGS sequence"/>
</dbReference>
<evidence type="ECO:0000256" key="1">
    <source>
        <dbReference type="SAM" id="SignalP"/>
    </source>
</evidence>
<dbReference type="EMBL" id="JAIMJA010000001">
    <property type="protein sequence ID" value="MCE2593310.1"/>
    <property type="molecule type" value="Genomic_DNA"/>
</dbReference>
<proteinExistence type="predicted"/>
<comment type="caution">
    <text evidence="2">The sequence shown here is derived from an EMBL/GenBank/DDBJ whole genome shotgun (WGS) entry which is preliminary data.</text>
</comment>
<dbReference type="InterPro" id="IPR038483">
    <property type="entry name" value="YcfL-like_sf"/>
</dbReference>
<gene>
    <name evidence="2" type="ORF">K6Y31_00545</name>
</gene>
<organism evidence="2 3">
    <name type="scientific">Motilimonas cestriensis</name>
    <dbReference type="NCBI Taxonomy" id="2742685"/>
    <lineage>
        <taxon>Bacteria</taxon>
        <taxon>Pseudomonadati</taxon>
        <taxon>Pseudomonadota</taxon>
        <taxon>Gammaproteobacteria</taxon>
        <taxon>Alteromonadales</taxon>
        <taxon>Alteromonadales genera incertae sedis</taxon>
        <taxon>Motilimonas</taxon>
    </lineage>
</organism>
<dbReference type="Pfam" id="PF07233">
    <property type="entry name" value="DUF1425"/>
    <property type="match status" value="1"/>
</dbReference>
<evidence type="ECO:0000313" key="3">
    <source>
        <dbReference type="Proteomes" id="UP001201273"/>
    </source>
</evidence>
<keyword evidence="1" id="KW-0732">Signal</keyword>
<dbReference type="CDD" id="cd09030">
    <property type="entry name" value="DUF1425"/>
    <property type="match status" value="1"/>
</dbReference>
<sequence length="136" mass="15146">MNLFSKWSICLTALLLGACSQNTSGIDLSIDSINAQPVVKIDNHNLANKLVLNDIKTKVVNDLLVVHASAISTTDTDQTLQYKFYWFDQFGFEVERDGTPWRPLKLHGHQHVTVQATAPSASAAQAHIYIREVVKQ</sequence>
<keyword evidence="3" id="KW-1185">Reference proteome</keyword>
<feature type="chain" id="PRO_5047331598" evidence="1">
    <location>
        <begin position="26"/>
        <end position="136"/>
    </location>
</feature>